<dbReference type="Proteomes" id="UP000235023">
    <property type="component" value="Unassembled WGS sequence"/>
</dbReference>
<keyword evidence="1" id="KW-0812">Transmembrane</keyword>
<feature type="transmembrane region" description="Helical" evidence="1">
    <location>
        <begin position="132"/>
        <end position="156"/>
    </location>
</feature>
<accession>A0A2J5HRI5</accession>
<evidence type="ECO:0000313" key="3">
    <source>
        <dbReference type="Proteomes" id="UP000235023"/>
    </source>
</evidence>
<evidence type="ECO:0000256" key="1">
    <source>
        <dbReference type="SAM" id="Phobius"/>
    </source>
</evidence>
<keyword evidence="3" id="KW-1185">Reference proteome</keyword>
<dbReference type="EMBL" id="KZ559553">
    <property type="protein sequence ID" value="PLN79912.1"/>
    <property type="molecule type" value="Genomic_DNA"/>
</dbReference>
<reference evidence="3" key="1">
    <citation type="submission" date="2017-12" db="EMBL/GenBank/DDBJ databases">
        <authorList>
            <consortium name="DOE Joint Genome Institute"/>
            <person name="Mondo S.J."/>
            <person name="Kjaerbolling I."/>
            <person name="Vesth T.C."/>
            <person name="Frisvad J.C."/>
            <person name="Nybo J.L."/>
            <person name="Theobald S."/>
            <person name="Kuo A."/>
            <person name="Bowyer P."/>
            <person name="Matsuda Y."/>
            <person name="Lyhne E.K."/>
            <person name="Kogle M.E."/>
            <person name="Clum A."/>
            <person name="Lipzen A."/>
            <person name="Salamov A."/>
            <person name="Ngan C.Y."/>
            <person name="Daum C."/>
            <person name="Chiniquy J."/>
            <person name="Barry K."/>
            <person name="LaButti K."/>
            <person name="Haridas S."/>
            <person name="Simmons B.A."/>
            <person name="Magnuson J.K."/>
            <person name="Mortensen U.H."/>
            <person name="Larsen T.O."/>
            <person name="Grigoriev I.V."/>
            <person name="Baker S.E."/>
            <person name="Andersen M.R."/>
            <person name="Nordberg H.P."/>
            <person name="Cantor M.N."/>
            <person name="Hua S.X."/>
        </authorList>
    </citation>
    <scope>NUCLEOTIDE SEQUENCE [LARGE SCALE GENOMIC DNA]</scope>
    <source>
        <strain evidence="3">IBT 19404</strain>
    </source>
</reference>
<dbReference type="AlphaFoldDB" id="A0A2J5HRI5"/>
<proteinExistence type="predicted"/>
<organism evidence="2 3">
    <name type="scientific">Aspergillus taichungensis</name>
    <dbReference type="NCBI Taxonomy" id="482145"/>
    <lineage>
        <taxon>Eukaryota</taxon>
        <taxon>Fungi</taxon>
        <taxon>Dikarya</taxon>
        <taxon>Ascomycota</taxon>
        <taxon>Pezizomycotina</taxon>
        <taxon>Eurotiomycetes</taxon>
        <taxon>Eurotiomycetidae</taxon>
        <taxon>Eurotiales</taxon>
        <taxon>Aspergillaceae</taxon>
        <taxon>Aspergillus</taxon>
        <taxon>Aspergillus subgen. Circumdati</taxon>
    </lineage>
</organism>
<sequence>MQLSILRRSELVTSPSLLFPPRSEKSRISSCTASNLENPDWIISTEPTGRWRPKGLAQLGWGKFHTRSKYNPGEILIIDTVAIARPGPEHKPDHSTLGRGGAHAGNLVSHALVRSRGLRAAPSPWEAFCHGFFLFFFLGFFSTAVFTWCGICNTGYSPFPLLLLL</sequence>
<protein>
    <submittedName>
        <fullName evidence="2">Uncharacterized protein</fullName>
    </submittedName>
</protein>
<keyword evidence="1" id="KW-0472">Membrane</keyword>
<gene>
    <name evidence="2" type="ORF">BDW42DRAFT_118347</name>
</gene>
<evidence type="ECO:0000313" key="2">
    <source>
        <dbReference type="EMBL" id="PLN79912.1"/>
    </source>
</evidence>
<name>A0A2J5HRI5_9EURO</name>
<keyword evidence="1" id="KW-1133">Transmembrane helix</keyword>